<dbReference type="OrthoDB" id="2110899at2"/>
<dbReference type="HOGENOM" id="CLU_018816_1_4_6"/>
<dbReference type="AlphaFoldDB" id="G4QN50"/>
<evidence type="ECO:0000256" key="2">
    <source>
        <dbReference type="SAM" id="Coils"/>
    </source>
</evidence>
<dbReference type="SUPFAM" id="SSF111369">
    <property type="entry name" value="HlyD-like secretion proteins"/>
    <property type="match status" value="1"/>
</dbReference>
<feature type="signal peptide" evidence="3">
    <location>
        <begin position="1"/>
        <end position="23"/>
    </location>
</feature>
<dbReference type="InterPro" id="IPR006143">
    <property type="entry name" value="RND_pump_MFP"/>
</dbReference>
<sequence length="352" mass="37662">MKGKLAAAAILFSVLCLSCSANAELVSVTANFQTMPEQRSFDGRIQAVNQATISAETRGRIEEINADIGDTVVPGAVILTITSTEQRAGLSQAEANFAEAKSNFAAEILEFNRIKDLYAREFIAKTEMDKANARVSAATAKVDSAQAAINTAKEELSYTAVRAPYSGIVSARFVEPGELVQPGTVLMSGYDPNALRVEVDLPQNIAEKVRELGIASVVPATGNTITDAIVPTKLILYPTADSATSTVRVRLELSQQANQFRPGEFVKVLFKIGETQRLLIPLDSVVYRSEVTGVYVIKEGKPQLRQIRPGAVFADQLEVLAGLRDGEIVAVDPVAAASELTTGHAAKIEAKL</sequence>
<dbReference type="RefSeq" id="WP_014110340.1">
    <property type="nucleotide sequence ID" value="NC_016041.1"/>
</dbReference>
<dbReference type="InterPro" id="IPR058792">
    <property type="entry name" value="Beta-barrel_RND_2"/>
</dbReference>
<dbReference type="GO" id="GO:0015562">
    <property type="term" value="F:efflux transmembrane transporter activity"/>
    <property type="evidence" value="ECO:0007669"/>
    <property type="project" value="TreeGrafter"/>
</dbReference>
<dbReference type="STRING" id="1085623.GNIT_3375"/>
<dbReference type="Pfam" id="PF25954">
    <property type="entry name" value="Beta-barrel_RND_2"/>
    <property type="match status" value="1"/>
</dbReference>
<protein>
    <submittedName>
        <fullName evidence="6">Efflux transporter, RND family, MFP subunit</fullName>
    </submittedName>
</protein>
<dbReference type="KEGG" id="gni:GNIT_3375"/>
<keyword evidence="7" id="KW-1185">Reference proteome</keyword>
<dbReference type="Gene3D" id="2.40.50.100">
    <property type="match status" value="1"/>
</dbReference>
<keyword evidence="3" id="KW-0732">Signal</keyword>
<reference evidence="6 7" key="1">
    <citation type="journal article" date="2011" name="J. Bacteriol.">
        <title>Complete genome sequence of seawater bacterium Glaciecola nitratireducens FR1064T.</title>
        <authorList>
            <person name="Bian F."/>
            <person name="Qin Q.L."/>
            <person name="Xie B.B."/>
            <person name="Shu Y.L."/>
            <person name="Zhang X.Y."/>
            <person name="Yu Y."/>
            <person name="Chen B."/>
            <person name="Chen X.L."/>
            <person name="Zhou B.C."/>
            <person name="Zhang Y.Z."/>
        </authorList>
    </citation>
    <scope>NUCLEOTIDE SEQUENCE [LARGE SCALE GENOMIC DNA]</scope>
    <source>
        <strain evidence="7">JCM 12485 / KCTC 12276 / FR1064</strain>
    </source>
</reference>
<evidence type="ECO:0000256" key="1">
    <source>
        <dbReference type="ARBA" id="ARBA00009477"/>
    </source>
</evidence>
<evidence type="ECO:0000256" key="3">
    <source>
        <dbReference type="SAM" id="SignalP"/>
    </source>
</evidence>
<evidence type="ECO:0000259" key="4">
    <source>
        <dbReference type="Pfam" id="PF25876"/>
    </source>
</evidence>
<proteinExistence type="inferred from homology"/>
<evidence type="ECO:0000313" key="7">
    <source>
        <dbReference type="Proteomes" id="UP000009282"/>
    </source>
</evidence>
<dbReference type="EMBL" id="CP003060">
    <property type="protein sequence ID" value="AEP31469.1"/>
    <property type="molecule type" value="Genomic_DNA"/>
</dbReference>
<dbReference type="Gene3D" id="2.40.30.170">
    <property type="match status" value="1"/>
</dbReference>
<dbReference type="eggNOG" id="COG0845">
    <property type="taxonomic scope" value="Bacteria"/>
</dbReference>
<evidence type="ECO:0000313" key="6">
    <source>
        <dbReference type="EMBL" id="AEP31469.1"/>
    </source>
</evidence>
<feature type="domain" description="Multidrug resistance protein MdtA-like alpha-helical hairpin" evidence="4">
    <location>
        <begin position="90"/>
        <end position="159"/>
    </location>
</feature>
<dbReference type="PANTHER" id="PTHR30469">
    <property type="entry name" value="MULTIDRUG RESISTANCE PROTEIN MDTA"/>
    <property type="match status" value="1"/>
</dbReference>
<dbReference type="Gene3D" id="2.40.420.20">
    <property type="match status" value="1"/>
</dbReference>
<dbReference type="GO" id="GO:1990281">
    <property type="term" value="C:efflux pump complex"/>
    <property type="evidence" value="ECO:0007669"/>
    <property type="project" value="TreeGrafter"/>
</dbReference>
<dbReference type="InterPro" id="IPR058624">
    <property type="entry name" value="MdtA-like_HH"/>
</dbReference>
<accession>G4QN50</accession>
<dbReference type="Gene3D" id="1.10.287.470">
    <property type="entry name" value="Helix hairpin bin"/>
    <property type="match status" value="1"/>
</dbReference>
<organism evidence="6 7">
    <name type="scientific">Glaciecola nitratireducens (strain JCM 12485 / KCTC 12276 / FR1064)</name>
    <dbReference type="NCBI Taxonomy" id="1085623"/>
    <lineage>
        <taxon>Bacteria</taxon>
        <taxon>Pseudomonadati</taxon>
        <taxon>Pseudomonadota</taxon>
        <taxon>Gammaproteobacteria</taxon>
        <taxon>Alteromonadales</taxon>
        <taxon>Alteromonadaceae</taxon>
        <taxon>Brumicola</taxon>
    </lineage>
</organism>
<dbReference type="PANTHER" id="PTHR30469:SF18">
    <property type="entry name" value="RESISTANCE-NODULATION-CELL DIVISION (RND) EFFLUX MEMBRANE FUSION PROTEIN-RELATED"/>
    <property type="match status" value="1"/>
</dbReference>
<dbReference type="Pfam" id="PF25876">
    <property type="entry name" value="HH_MFP_RND"/>
    <property type="match status" value="1"/>
</dbReference>
<gene>
    <name evidence="6" type="ordered locus">GNIT_3375</name>
</gene>
<evidence type="ECO:0000259" key="5">
    <source>
        <dbReference type="Pfam" id="PF25954"/>
    </source>
</evidence>
<feature type="coiled-coil region" evidence="2">
    <location>
        <begin position="128"/>
        <end position="155"/>
    </location>
</feature>
<feature type="domain" description="CusB-like beta-barrel" evidence="5">
    <location>
        <begin position="197"/>
        <end position="270"/>
    </location>
</feature>
<name>G4QN50_GLANF</name>
<feature type="chain" id="PRO_5003467719" evidence="3">
    <location>
        <begin position="24"/>
        <end position="352"/>
    </location>
</feature>
<dbReference type="NCBIfam" id="TIGR01730">
    <property type="entry name" value="RND_mfp"/>
    <property type="match status" value="1"/>
</dbReference>
<dbReference type="Proteomes" id="UP000009282">
    <property type="component" value="Chromosome"/>
</dbReference>
<keyword evidence="2" id="KW-0175">Coiled coil</keyword>
<comment type="similarity">
    <text evidence="1">Belongs to the membrane fusion protein (MFP) (TC 8.A.1) family.</text>
</comment>